<gene>
    <name evidence="2" type="ORF">SOIL9_42610</name>
</gene>
<dbReference type="Proteomes" id="UP000464178">
    <property type="component" value="Chromosome"/>
</dbReference>
<keyword evidence="3" id="KW-1185">Reference proteome</keyword>
<protein>
    <submittedName>
        <fullName evidence="2">Uncharacterized protein</fullName>
    </submittedName>
</protein>
<name>A0A6P2CX20_9BACT</name>
<dbReference type="AlphaFoldDB" id="A0A6P2CX20"/>
<reference evidence="2 3" key="1">
    <citation type="submission" date="2019-05" db="EMBL/GenBank/DDBJ databases">
        <authorList>
            <consortium name="Science for Life Laboratories"/>
        </authorList>
    </citation>
    <scope>NUCLEOTIDE SEQUENCE [LARGE SCALE GENOMIC DNA]</scope>
    <source>
        <strain evidence="2">Soil9</strain>
    </source>
</reference>
<dbReference type="EMBL" id="LR593886">
    <property type="protein sequence ID" value="VTR93453.1"/>
    <property type="molecule type" value="Genomic_DNA"/>
</dbReference>
<feature type="region of interest" description="Disordered" evidence="1">
    <location>
        <begin position="177"/>
        <end position="200"/>
    </location>
</feature>
<sequence length="279" mass="30748">MAEVLETTPRRAIEGARDTARFKIVRSLAGRLAPGDTFAMYYHLLWIDEKNEVLEPPKFVKGQRYLLFLKSHQEDRGGNEGKRWVYELTDQWLSVQADHARLVKEAVTAVRVAHGDAAGEWSESVGPLQARLVLVSGRVFNGTPIITAYLDVRNAAGGDNTVDFDLEKATKSWAVTDEEGKEVAPTSPPGNWISTGTTQKPTLPAQARTRLTLTASGAGVLKDNDGHLELGSEQVWVFPKGTGKTYYLKGKIRVEPTGDRGQWSGTLDLPRVKIPIGRK</sequence>
<accession>A0A6P2CX20</accession>
<evidence type="ECO:0000313" key="2">
    <source>
        <dbReference type="EMBL" id="VTR93453.1"/>
    </source>
</evidence>
<proteinExistence type="predicted"/>
<evidence type="ECO:0000256" key="1">
    <source>
        <dbReference type="SAM" id="MobiDB-lite"/>
    </source>
</evidence>
<dbReference type="KEGG" id="gms:SOIL9_42610"/>
<evidence type="ECO:0000313" key="3">
    <source>
        <dbReference type="Proteomes" id="UP000464178"/>
    </source>
</evidence>
<organism evidence="2 3">
    <name type="scientific">Gemmata massiliana</name>
    <dbReference type="NCBI Taxonomy" id="1210884"/>
    <lineage>
        <taxon>Bacteria</taxon>
        <taxon>Pseudomonadati</taxon>
        <taxon>Planctomycetota</taxon>
        <taxon>Planctomycetia</taxon>
        <taxon>Gemmatales</taxon>
        <taxon>Gemmataceae</taxon>
        <taxon>Gemmata</taxon>
    </lineage>
</organism>
<dbReference type="RefSeq" id="WP_162668176.1">
    <property type="nucleotide sequence ID" value="NZ_LR593886.1"/>
</dbReference>